<feature type="domain" description="NADP-dependent oxidoreductase" evidence="7">
    <location>
        <begin position="36"/>
        <end position="258"/>
    </location>
</feature>
<gene>
    <name evidence="8" type="ORF">ATK74_2681</name>
</gene>
<evidence type="ECO:0000256" key="5">
    <source>
        <dbReference type="PIRSR" id="PIRSR000097-2"/>
    </source>
</evidence>
<dbReference type="PANTHER" id="PTHR43827">
    <property type="entry name" value="2,5-DIKETO-D-GLUCONIC ACID REDUCTASE"/>
    <property type="match status" value="1"/>
</dbReference>
<reference evidence="8 9" key="1">
    <citation type="submission" date="2017-10" db="EMBL/GenBank/DDBJ databases">
        <title>Sequencing the genomes of 1000 actinobacteria strains.</title>
        <authorList>
            <person name="Klenk H.-P."/>
        </authorList>
    </citation>
    <scope>NUCLEOTIDE SEQUENCE [LARGE SCALE GENOMIC DNA]</scope>
    <source>
        <strain evidence="8 9">DSM 15597</strain>
    </source>
</reference>
<evidence type="ECO:0000256" key="3">
    <source>
        <dbReference type="ARBA" id="ARBA00023002"/>
    </source>
</evidence>
<dbReference type="PIRSF" id="PIRSF000097">
    <property type="entry name" value="AKR"/>
    <property type="match status" value="1"/>
</dbReference>
<dbReference type="GO" id="GO:0016616">
    <property type="term" value="F:oxidoreductase activity, acting on the CH-OH group of donors, NAD or NADP as acceptor"/>
    <property type="evidence" value="ECO:0007669"/>
    <property type="project" value="UniProtKB-ARBA"/>
</dbReference>
<dbReference type="InterPro" id="IPR020471">
    <property type="entry name" value="AKR"/>
</dbReference>
<dbReference type="InterPro" id="IPR036812">
    <property type="entry name" value="NAD(P)_OxRdtase_dom_sf"/>
</dbReference>
<accession>A0A2A9CVD3</accession>
<evidence type="ECO:0000256" key="1">
    <source>
        <dbReference type="ARBA" id="ARBA00007905"/>
    </source>
</evidence>
<dbReference type="RefSeq" id="WP_098461479.1">
    <property type="nucleotide sequence ID" value="NZ_PDJC01000001.1"/>
</dbReference>
<evidence type="ECO:0000259" key="7">
    <source>
        <dbReference type="Pfam" id="PF00248"/>
    </source>
</evidence>
<dbReference type="PROSITE" id="PS00798">
    <property type="entry name" value="ALDOKETO_REDUCTASE_1"/>
    <property type="match status" value="1"/>
</dbReference>
<dbReference type="AlphaFoldDB" id="A0A2A9CVD3"/>
<keyword evidence="2" id="KW-0521">NADP</keyword>
<evidence type="ECO:0000313" key="9">
    <source>
        <dbReference type="Proteomes" id="UP000226079"/>
    </source>
</evidence>
<evidence type="ECO:0000256" key="2">
    <source>
        <dbReference type="ARBA" id="ARBA00022857"/>
    </source>
</evidence>
<dbReference type="Gene3D" id="3.20.20.100">
    <property type="entry name" value="NADP-dependent oxidoreductase domain"/>
    <property type="match status" value="1"/>
</dbReference>
<keyword evidence="3" id="KW-0560">Oxidoreductase</keyword>
<dbReference type="EMBL" id="PDJC01000001">
    <property type="protein sequence ID" value="PFG18101.1"/>
    <property type="molecule type" value="Genomic_DNA"/>
</dbReference>
<dbReference type="InterPro" id="IPR023210">
    <property type="entry name" value="NADP_OxRdtase_dom"/>
</dbReference>
<feature type="site" description="Lowers pKa of active site Tyr" evidence="6">
    <location>
        <position position="74"/>
    </location>
</feature>
<dbReference type="OrthoDB" id="9804790at2"/>
<protein>
    <submittedName>
        <fullName evidence="8">Diketogulonate reductase-like aldo/keto reductase</fullName>
    </submittedName>
</protein>
<keyword evidence="9" id="KW-1185">Reference proteome</keyword>
<proteinExistence type="inferred from homology"/>
<name>A0A2A9CVD3_9ACTN</name>
<feature type="binding site" evidence="5">
    <location>
        <position position="107"/>
    </location>
    <ligand>
        <name>substrate</name>
    </ligand>
</feature>
<organism evidence="8 9">
    <name type="scientific">Propionicimonas paludicola</name>
    <dbReference type="NCBI Taxonomy" id="185243"/>
    <lineage>
        <taxon>Bacteria</taxon>
        <taxon>Bacillati</taxon>
        <taxon>Actinomycetota</taxon>
        <taxon>Actinomycetes</taxon>
        <taxon>Propionibacteriales</taxon>
        <taxon>Nocardioidaceae</taxon>
        <taxon>Propionicimonas</taxon>
    </lineage>
</organism>
<dbReference type="PRINTS" id="PR00069">
    <property type="entry name" value="ALDKETRDTASE"/>
</dbReference>
<dbReference type="FunFam" id="3.20.20.100:FF:000002">
    <property type="entry name" value="2,5-diketo-D-gluconic acid reductase A"/>
    <property type="match status" value="1"/>
</dbReference>
<sequence length="276" mass="30014">MIPSHTLNDGHLLPAIGLGTYPLVGRPGVDAIVSGLHAGYRLIDSAVNYENEGAVGEAVRRSGIPREEITITSKLPGRHHTYAKAINAAHESAYRLGVEQIDLYLIHWPNPITDRYVEAWQALVDLQRDGLLRSIGVSNFLPEHLQRIIAETGVVPAVNQVELHPRFAQAEQRQADADLGIITESWSPLGRGDVLASPEITDIAAAVGRTPAQVVLRWQVQLGAVPLPKAAGAQRQAENLAVFDFELDDSQVAAISGLSRPDGRLFDADPTYHEEM</sequence>
<dbReference type="Pfam" id="PF00248">
    <property type="entry name" value="Aldo_ket_red"/>
    <property type="match status" value="1"/>
</dbReference>
<dbReference type="PANTHER" id="PTHR43827:SF3">
    <property type="entry name" value="NADP-DEPENDENT OXIDOREDUCTASE DOMAIN-CONTAINING PROTEIN"/>
    <property type="match status" value="1"/>
</dbReference>
<dbReference type="InterPro" id="IPR018170">
    <property type="entry name" value="Aldo/ket_reductase_CS"/>
</dbReference>
<comment type="similarity">
    <text evidence="1">Belongs to the aldo/keto reductase family.</text>
</comment>
<evidence type="ECO:0000256" key="6">
    <source>
        <dbReference type="PIRSR" id="PIRSR000097-3"/>
    </source>
</evidence>
<dbReference type="CDD" id="cd19132">
    <property type="entry name" value="AKR_AKR5D1_E1"/>
    <property type="match status" value="1"/>
</dbReference>
<dbReference type="SUPFAM" id="SSF51430">
    <property type="entry name" value="NAD(P)-linked oxidoreductase"/>
    <property type="match status" value="1"/>
</dbReference>
<feature type="active site" description="Proton donor" evidence="4">
    <location>
        <position position="49"/>
    </location>
</feature>
<comment type="caution">
    <text evidence="8">The sequence shown here is derived from an EMBL/GenBank/DDBJ whole genome shotgun (WGS) entry which is preliminary data.</text>
</comment>
<dbReference type="Proteomes" id="UP000226079">
    <property type="component" value="Unassembled WGS sequence"/>
</dbReference>
<evidence type="ECO:0000313" key="8">
    <source>
        <dbReference type="EMBL" id="PFG18101.1"/>
    </source>
</evidence>
<evidence type="ECO:0000256" key="4">
    <source>
        <dbReference type="PIRSR" id="PIRSR000097-1"/>
    </source>
</evidence>